<organism evidence="1 2">
    <name type="scientific">Methylomicrobium album BG8</name>
    <dbReference type="NCBI Taxonomy" id="686340"/>
    <lineage>
        <taxon>Bacteria</taxon>
        <taxon>Pseudomonadati</taxon>
        <taxon>Pseudomonadota</taxon>
        <taxon>Gammaproteobacteria</taxon>
        <taxon>Methylococcales</taxon>
        <taxon>Methylococcaceae</taxon>
        <taxon>Methylomicrobium</taxon>
    </lineage>
</organism>
<proteinExistence type="predicted"/>
<gene>
    <name evidence="1" type="ORF">Metal_3820</name>
</gene>
<accession>H8GIF0</accession>
<dbReference type="AlphaFoldDB" id="H8GIF0"/>
<evidence type="ECO:0000313" key="2">
    <source>
        <dbReference type="Proteomes" id="UP000005090"/>
    </source>
</evidence>
<sequence>MAFPPPKCRATVKLLPDLPGLHKEDRRAVSRQQTANLHKEGSSMADCLSANPPYRRGGTWLSAV</sequence>
<reference evidence="1 2" key="1">
    <citation type="journal article" date="2013" name="Genome Announc.">
        <title>Genome Sequence of the Obligate Gammaproteobacterial Methanotroph Methylomicrobium album Strain BG8.</title>
        <authorList>
            <person name="Kits K.D."/>
            <person name="Kalyuzhnaya M.G."/>
            <person name="Klotz M.G."/>
            <person name="Jetten M.S."/>
            <person name="Op den Camp H.J."/>
            <person name="Vuilleumier S."/>
            <person name="Bringel F."/>
            <person name="Dispirito A.A."/>
            <person name="Murrell J.C."/>
            <person name="Bruce D."/>
            <person name="Cheng J.F."/>
            <person name="Copeland A."/>
            <person name="Goodwin L."/>
            <person name="Hauser L."/>
            <person name="Lajus A."/>
            <person name="Land M.L."/>
            <person name="Lapidus A."/>
            <person name="Lucas S."/>
            <person name="Medigue C."/>
            <person name="Pitluck S."/>
            <person name="Woyke T."/>
            <person name="Zeytun A."/>
            <person name="Stein L.Y."/>
        </authorList>
    </citation>
    <scope>NUCLEOTIDE SEQUENCE [LARGE SCALE GENOMIC DNA]</scope>
    <source>
        <strain evidence="1 2">BG8</strain>
    </source>
</reference>
<dbReference type="EMBL" id="CM001475">
    <property type="protein sequence ID" value="EIC31462.1"/>
    <property type="molecule type" value="Genomic_DNA"/>
</dbReference>
<dbReference type="HOGENOM" id="CLU_2862631_0_0_6"/>
<protein>
    <submittedName>
        <fullName evidence="1">Uncharacterized protein</fullName>
    </submittedName>
</protein>
<keyword evidence="2" id="KW-1185">Reference proteome</keyword>
<name>H8GIF0_METAL</name>
<evidence type="ECO:0000313" key="1">
    <source>
        <dbReference type="EMBL" id="EIC31462.1"/>
    </source>
</evidence>
<dbReference type="Proteomes" id="UP000005090">
    <property type="component" value="Chromosome"/>
</dbReference>